<name>A0A2Z4GAQ9_9BACT</name>
<evidence type="ECO:0000313" key="1">
    <source>
        <dbReference type="EMBL" id="AWV98165.1"/>
    </source>
</evidence>
<organism evidence="1 2">
    <name type="scientific">Arcticibacterium luteifluviistationis</name>
    <dbReference type="NCBI Taxonomy" id="1784714"/>
    <lineage>
        <taxon>Bacteria</taxon>
        <taxon>Pseudomonadati</taxon>
        <taxon>Bacteroidota</taxon>
        <taxon>Cytophagia</taxon>
        <taxon>Cytophagales</taxon>
        <taxon>Leadbetterellaceae</taxon>
        <taxon>Arcticibacterium</taxon>
    </lineage>
</organism>
<keyword evidence="2" id="KW-1185">Reference proteome</keyword>
<proteinExistence type="predicted"/>
<dbReference type="EMBL" id="CP029480">
    <property type="protein sequence ID" value="AWV98165.1"/>
    <property type="molecule type" value="Genomic_DNA"/>
</dbReference>
<accession>A0A2Z4GAQ9</accession>
<dbReference type="Proteomes" id="UP000249873">
    <property type="component" value="Chromosome"/>
</dbReference>
<gene>
    <name evidence="1" type="ORF">DJ013_08255</name>
</gene>
<protein>
    <recommendedName>
        <fullName evidence="3">Lipocalin-like domain-containing protein</fullName>
    </recommendedName>
</protein>
<dbReference type="RefSeq" id="WP_111371267.1">
    <property type="nucleotide sequence ID" value="NZ_CP029480.1"/>
</dbReference>
<dbReference type="OrthoDB" id="9978026at2"/>
<evidence type="ECO:0008006" key="3">
    <source>
        <dbReference type="Google" id="ProtNLM"/>
    </source>
</evidence>
<dbReference type="KEGG" id="als:DJ013_08255"/>
<evidence type="ECO:0000313" key="2">
    <source>
        <dbReference type="Proteomes" id="UP000249873"/>
    </source>
</evidence>
<sequence>MSKHLLFFLVFFAFSCDTDSSNDIKALYFLGSWEIKEVNFKVDGKLYAASTAKLYQANISQLVWDFKSEFILEERQNVKTFSHNYDFSDKQGSIIISGNKLFTELFYLNLSNENLEARSKELTDLSFDYSHNSEEGNLIQDAVFMLEGQLPESEIRNAASLQKIYVFSKIEK</sequence>
<dbReference type="AlphaFoldDB" id="A0A2Z4GAQ9"/>
<dbReference type="PROSITE" id="PS51257">
    <property type="entry name" value="PROKAR_LIPOPROTEIN"/>
    <property type="match status" value="1"/>
</dbReference>
<reference evidence="1 2" key="1">
    <citation type="submission" date="2018-05" db="EMBL/GenBank/DDBJ databases">
        <title>Complete genome sequence of Arcticibacterium luteifluviistationis SM1504T, a cytophagaceae bacterium isolated from Arctic surface seawater.</title>
        <authorList>
            <person name="Li Y."/>
            <person name="Qin Q.-L."/>
        </authorList>
    </citation>
    <scope>NUCLEOTIDE SEQUENCE [LARGE SCALE GENOMIC DNA]</scope>
    <source>
        <strain evidence="1 2">SM1504</strain>
    </source>
</reference>